<dbReference type="Proteomes" id="UP000182840">
    <property type="component" value="Chromosome"/>
</dbReference>
<dbReference type="InterPro" id="IPR050176">
    <property type="entry name" value="LTTR"/>
</dbReference>
<dbReference type="Gene3D" id="1.10.10.10">
    <property type="entry name" value="Winged helix-like DNA-binding domain superfamily/Winged helix DNA-binding domain"/>
    <property type="match status" value="1"/>
</dbReference>
<dbReference type="Gene3D" id="3.40.190.10">
    <property type="entry name" value="Periplasmic binding protein-like II"/>
    <property type="match status" value="2"/>
</dbReference>
<evidence type="ECO:0000256" key="5">
    <source>
        <dbReference type="SAM" id="Phobius"/>
    </source>
</evidence>
<keyword evidence="2" id="KW-0805">Transcription regulation</keyword>
<sequence length="318" mass="35584">MAAQLDLDQLQTFLAIAETGSFTRAAEEVFRTQSAVSMQMRRLEERIGRPLFEKDGRTNRLTEDGERLLAYARRMIRLNRETLAAFDDNRLEGQVRIGTPDDYADRFLPEIMARFARSNPRVEMSVVCEPTVNLVEQIRRGQLDVALVTHDDEKGASEVVRREPLLWVASANHAVHEEDILPLAVGRPTCVWRRSAIDMLDQMERDYRVLFTSWSASVIIAAVMSGLAVSVLPECALRPGMRVLTESDGFGTLPDCRIGMMRGHTSQPAIVEALVRHITESLDNISLPAPEDGASFDFAAIGFSLRGRRQKPGTMAGW</sequence>
<protein>
    <submittedName>
        <fullName evidence="7">LysR family transcriptional regulator</fullName>
    </submittedName>
</protein>
<gene>
    <name evidence="7" type="ORF">BSQ44_25180</name>
</gene>
<evidence type="ECO:0000256" key="4">
    <source>
        <dbReference type="ARBA" id="ARBA00023163"/>
    </source>
</evidence>
<evidence type="ECO:0000256" key="3">
    <source>
        <dbReference type="ARBA" id="ARBA00023125"/>
    </source>
</evidence>
<dbReference type="GO" id="GO:0003700">
    <property type="term" value="F:DNA-binding transcription factor activity"/>
    <property type="evidence" value="ECO:0007669"/>
    <property type="project" value="InterPro"/>
</dbReference>
<dbReference type="GO" id="GO:0003677">
    <property type="term" value="F:DNA binding"/>
    <property type="evidence" value="ECO:0007669"/>
    <property type="project" value="UniProtKB-KW"/>
</dbReference>
<dbReference type="InterPro" id="IPR036388">
    <property type="entry name" value="WH-like_DNA-bd_sf"/>
</dbReference>
<dbReference type="FunFam" id="1.10.10.10:FF:000001">
    <property type="entry name" value="LysR family transcriptional regulator"/>
    <property type="match status" value="1"/>
</dbReference>
<dbReference type="PANTHER" id="PTHR30579">
    <property type="entry name" value="TRANSCRIPTIONAL REGULATOR"/>
    <property type="match status" value="1"/>
</dbReference>
<dbReference type="PRINTS" id="PR00039">
    <property type="entry name" value="HTHLYSR"/>
</dbReference>
<dbReference type="Pfam" id="PF00126">
    <property type="entry name" value="HTH_1"/>
    <property type="match status" value="1"/>
</dbReference>
<evidence type="ECO:0000313" key="7">
    <source>
        <dbReference type="EMBL" id="APH74289.1"/>
    </source>
</evidence>
<dbReference type="RefSeq" id="WP_072607744.1">
    <property type="nucleotide sequence ID" value="NZ_CP018171.1"/>
</dbReference>
<evidence type="ECO:0000313" key="8">
    <source>
        <dbReference type="Proteomes" id="UP000182840"/>
    </source>
</evidence>
<evidence type="ECO:0000256" key="1">
    <source>
        <dbReference type="ARBA" id="ARBA00009437"/>
    </source>
</evidence>
<dbReference type="AlphaFoldDB" id="A0A1L3SXZ1"/>
<dbReference type="KEGG" id="meso:BSQ44_25180"/>
<dbReference type="InterPro" id="IPR036390">
    <property type="entry name" value="WH_DNA-bd_sf"/>
</dbReference>
<keyword evidence="5" id="KW-0472">Membrane</keyword>
<dbReference type="Pfam" id="PF03466">
    <property type="entry name" value="LysR_substrate"/>
    <property type="match status" value="1"/>
</dbReference>
<keyword evidence="8" id="KW-1185">Reference proteome</keyword>
<keyword evidence="5" id="KW-1133">Transmembrane helix</keyword>
<feature type="domain" description="HTH lysR-type" evidence="6">
    <location>
        <begin position="5"/>
        <end position="62"/>
    </location>
</feature>
<evidence type="ECO:0000259" key="6">
    <source>
        <dbReference type="PROSITE" id="PS50931"/>
    </source>
</evidence>
<dbReference type="PANTHER" id="PTHR30579:SF7">
    <property type="entry name" value="HTH-TYPE TRANSCRIPTIONAL REGULATOR LRHA-RELATED"/>
    <property type="match status" value="1"/>
</dbReference>
<dbReference type="STRING" id="1670800.BSQ44_25180"/>
<dbReference type="InterPro" id="IPR005119">
    <property type="entry name" value="LysR_subst-bd"/>
</dbReference>
<name>A0A1L3SXZ1_9HYPH</name>
<reference evidence="8" key="1">
    <citation type="submission" date="2016-11" db="EMBL/GenBank/DDBJ databases">
        <title>Mesorhizobium oceanicum sp. nov., isolated from deep seawater in South China Sea.</title>
        <authorList>
            <person name="Fu G.-Y."/>
        </authorList>
    </citation>
    <scope>NUCLEOTIDE SEQUENCE [LARGE SCALE GENOMIC DNA]</scope>
    <source>
        <strain evidence="8">B7</strain>
    </source>
</reference>
<dbReference type="PROSITE" id="PS50931">
    <property type="entry name" value="HTH_LYSR"/>
    <property type="match status" value="1"/>
</dbReference>
<dbReference type="SUPFAM" id="SSF46785">
    <property type="entry name" value="Winged helix' DNA-binding domain"/>
    <property type="match status" value="1"/>
</dbReference>
<evidence type="ECO:0000256" key="2">
    <source>
        <dbReference type="ARBA" id="ARBA00023015"/>
    </source>
</evidence>
<keyword evidence="4" id="KW-0804">Transcription</keyword>
<proteinExistence type="inferred from homology"/>
<organism evidence="7 8">
    <name type="scientific">Aquibium oceanicum</name>
    <dbReference type="NCBI Taxonomy" id="1670800"/>
    <lineage>
        <taxon>Bacteria</taxon>
        <taxon>Pseudomonadati</taxon>
        <taxon>Pseudomonadota</taxon>
        <taxon>Alphaproteobacteria</taxon>
        <taxon>Hyphomicrobiales</taxon>
        <taxon>Phyllobacteriaceae</taxon>
        <taxon>Aquibium</taxon>
    </lineage>
</organism>
<keyword evidence="5" id="KW-0812">Transmembrane</keyword>
<dbReference type="InterPro" id="IPR000847">
    <property type="entry name" value="LysR_HTH_N"/>
</dbReference>
<dbReference type="OrthoDB" id="8097684at2"/>
<comment type="similarity">
    <text evidence="1">Belongs to the LysR transcriptional regulatory family.</text>
</comment>
<feature type="transmembrane region" description="Helical" evidence="5">
    <location>
        <begin position="209"/>
        <end position="232"/>
    </location>
</feature>
<dbReference type="EMBL" id="CP018171">
    <property type="protein sequence ID" value="APH74289.1"/>
    <property type="molecule type" value="Genomic_DNA"/>
</dbReference>
<keyword evidence="3" id="KW-0238">DNA-binding</keyword>
<dbReference type="SUPFAM" id="SSF53850">
    <property type="entry name" value="Periplasmic binding protein-like II"/>
    <property type="match status" value="1"/>
</dbReference>
<accession>A0A1L3SXZ1</accession>